<gene>
    <name evidence="2" type="ORF">E3T50_00155</name>
</gene>
<dbReference type="Pfam" id="PF09995">
    <property type="entry name" value="MPAB_Lcp_cat"/>
    <property type="match status" value="1"/>
</dbReference>
<evidence type="ECO:0000313" key="2">
    <source>
        <dbReference type="EMBL" id="TFD73858.1"/>
    </source>
</evidence>
<proteinExistence type="predicted"/>
<name>A0A4R9B0Q9_9MICO</name>
<protein>
    <submittedName>
        <fullName evidence="2">DUF2236 domain-containing protein</fullName>
    </submittedName>
</protein>
<evidence type="ECO:0000259" key="1">
    <source>
        <dbReference type="Pfam" id="PF09995"/>
    </source>
</evidence>
<organism evidence="2 3">
    <name type="scientific">Cryobacterium gelidum</name>
    <dbReference type="NCBI Taxonomy" id="1259164"/>
    <lineage>
        <taxon>Bacteria</taxon>
        <taxon>Bacillati</taxon>
        <taxon>Actinomycetota</taxon>
        <taxon>Actinomycetes</taxon>
        <taxon>Micrococcales</taxon>
        <taxon>Microbacteriaceae</taxon>
        <taxon>Cryobacterium</taxon>
    </lineage>
</organism>
<dbReference type="PANTHER" id="PTHR36151">
    <property type="entry name" value="BLR2777 PROTEIN"/>
    <property type="match status" value="1"/>
</dbReference>
<keyword evidence="3" id="KW-1185">Reference proteome</keyword>
<dbReference type="PANTHER" id="PTHR36151:SF3">
    <property type="entry name" value="ER-BOUND OXYGENASE MPAB_MPAB'_RUBBER OXYGENASE CATALYTIC DOMAIN-CONTAINING PROTEIN"/>
    <property type="match status" value="1"/>
</dbReference>
<comment type="caution">
    <text evidence="2">The sequence shown here is derived from an EMBL/GenBank/DDBJ whole genome shotgun (WGS) entry which is preliminary data.</text>
</comment>
<sequence>MAPSMTGVAGEGILIAAGGRAILLQLANPAIGHGVAEHSHFADRPLDRLNGTLSYVYAIVFGDAELAATMAARVNHAHVPVHSTGTSPGYNAFTPELQLWVAATLYESATHLHSLVYGPLDEESADAVYRDYSHLGTALQVPPELWPADRIAFRRYWNEQLRLLKTDATTRAVAFELLHSRTAPLWYRAALPLARLLTAGLLPSRVRVLFELPWSRRRQRRFDRVLSGIRVIYPRLPRVLRHWPKNHYLRGLRKSAGLTADPRTAGPHESATSPIL</sequence>
<dbReference type="Proteomes" id="UP000297983">
    <property type="component" value="Unassembled WGS sequence"/>
</dbReference>
<feature type="domain" description="ER-bound oxygenase mpaB/mpaB'/Rubber oxygenase catalytic" evidence="1">
    <location>
        <begin position="11"/>
        <end position="230"/>
    </location>
</feature>
<accession>A0A4R9B0Q9</accession>
<dbReference type="AlphaFoldDB" id="A0A4R9B0Q9"/>
<reference evidence="2 3" key="1">
    <citation type="submission" date="2019-03" db="EMBL/GenBank/DDBJ databases">
        <title>Genomics of glacier-inhabiting Cryobacterium strains.</title>
        <authorList>
            <person name="Liu Q."/>
            <person name="Xin Y.-H."/>
        </authorList>
    </citation>
    <scope>NUCLEOTIDE SEQUENCE [LARGE SCALE GENOMIC DNA]</scope>
    <source>
        <strain evidence="2 3">Hz16</strain>
    </source>
</reference>
<dbReference type="GO" id="GO:0016491">
    <property type="term" value="F:oxidoreductase activity"/>
    <property type="evidence" value="ECO:0007669"/>
    <property type="project" value="InterPro"/>
</dbReference>
<dbReference type="InterPro" id="IPR018713">
    <property type="entry name" value="MPAB/Lcp_cat_dom"/>
</dbReference>
<dbReference type="EMBL" id="SOHL01000003">
    <property type="protein sequence ID" value="TFD73858.1"/>
    <property type="molecule type" value="Genomic_DNA"/>
</dbReference>
<evidence type="ECO:0000313" key="3">
    <source>
        <dbReference type="Proteomes" id="UP000297983"/>
    </source>
</evidence>